<reference evidence="1" key="2">
    <citation type="submission" date="2020-11" db="EMBL/GenBank/DDBJ databases">
        <authorList>
            <person name="McCartney M.A."/>
            <person name="Auch B."/>
            <person name="Kono T."/>
            <person name="Mallez S."/>
            <person name="Becker A."/>
            <person name="Gohl D.M."/>
            <person name="Silverstein K.A.T."/>
            <person name="Koren S."/>
            <person name="Bechman K.B."/>
            <person name="Herman A."/>
            <person name="Abrahante J.E."/>
            <person name="Garbe J."/>
        </authorList>
    </citation>
    <scope>NUCLEOTIDE SEQUENCE</scope>
    <source>
        <strain evidence="1">Duluth1</strain>
        <tissue evidence="1">Whole animal</tissue>
    </source>
</reference>
<protein>
    <submittedName>
        <fullName evidence="1">Uncharacterized protein</fullName>
    </submittedName>
</protein>
<accession>A0A9D4HGB3</accession>
<dbReference type="EMBL" id="JAIWYP010000004">
    <property type="protein sequence ID" value="KAH3831767.1"/>
    <property type="molecule type" value="Genomic_DNA"/>
</dbReference>
<gene>
    <name evidence="1" type="ORF">DPMN_105037</name>
</gene>
<keyword evidence="2" id="KW-1185">Reference proteome</keyword>
<name>A0A9D4HGB3_DREPO</name>
<comment type="caution">
    <text evidence="1">The sequence shown here is derived from an EMBL/GenBank/DDBJ whole genome shotgun (WGS) entry which is preliminary data.</text>
</comment>
<organism evidence="1 2">
    <name type="scientific">Dreissena polymorpha</name>
    <name type="common">Zebra mussel</name>
    <name type="synonym">Mytilus polymorpha</name>
    <dbReference type="NCBI Taxonomy" id="45954"/>
    <lineage>
        <taxon>Eukaryota</taxon>
        <taxon>Metazoa</taxon>
        <taxon>Spiralia</taxon>
        <taxon>Lophotrochozoa</taxon>
        <taxon>Mollusca</taxon>
        <taxon>Bivalvia</taxon>
        <taxon>Autobranchia</taxon>
        <taxon>Heteroconchia</taxon>
        <taxon>Euheterodonta</taxon>
        <taxon>Imparidentia</taxon>
        <taxon>Neoheterodontei</taxon>
        <taxon>Myida</taxon>
        <taxon>Dreissenoidea</taxon>
        <taxon>Dreissenidae</taxon>
        <taxon>Dreissena</taxon>
    </lineage>
</organism>
<dbReference type="AlphaFoldDB" id="A0A9D4HGB3"/>
<reference evidence="1" key="1">
    <citation type="journal article" date="2019" name="bioRxiv">
        <title>The Genome of the Zebra Mussel, Dreissena polymorpha: A Resource for Invasive Species Research.</title>
        <authorList>
            <person name="McCartney M.A."/>
            <person name="Auch B."/>
            <person name="Kono T."/>
            <person name="Mallez S."/>
            <person name="Zhang Y."/>
            <person name="Obille A."/>
            <person name="Becker A."/>
            <person name="Abrahante J.E."/>
            <person name="Garbe J."/>
            <person name="Badalamenti J.P."/>
            <person name="Herman A."/>
            <person name="Mangelson H."/>
            <person name="Liachko I."/>
            <person name="Sullivan S."/>
            <person name="Sone E.D."/>
            <person name="Koren S."/>
            <person name="Silverstein K.A.T."/>
            <person name="Beckman K.B."/>
            <person name="Gohl D.M."/>
        </authorList>
    </citation>
    <scope>NUCLEOTIDE SEQUENCE</scope>
    <source>
        <strain evidence="1">Duluth1</strain>
        <tissue evidence="1">Whole animal</tissue>
    </source>
</reference>
<evidence type="ECO:0000313" key="1">
    <source>
        <dbReference type="EMBL" id="KAH3831767.1"/>
    </source>
</evidence>
<dbReference type="Proteomes" id="UP000828390">
    <property type="component" value="Unassembled WGS sequence"/>
</dbReference>
<sequence length="857" mass="97315">MVKGGQVHSDKQVESDVTITYHPKKTVGFGVRYHNQSARYAFYSGGLTITLPEERQMMFAGEFGRKEENRYISNLEFEVIKGRRTKINTILKVATNQMYEVELGLSLPDLEPVRVIGAYNQRDKGYSGEAFFKKGDKTYRILGEVKHEVSKVTSVMLDVTVPTRRVKFITAMEKLDSEHHYLLDVQWNVDVNMDERFLTNITYDVKSVDDFEISTTLHYPSRTIDFTIKHNTADRYITNIELAWSPEEKIKFYIIFRNDVYNGADRRELDVGFESPFKQYEELSLSISAISNDKQVQTKSKVVWGSKQKVLVSMTVKLPLTKQTADIVGTVTTPFDGFETMTLNLKHRMSDRLESSASAEWGRKRFSINTRGNVIINPLSRRFNGSLEIRTPFETLRVLTVRGLHQDDNKKFRSSFKIEIQNSTGLSTVDIGMDADHSYSKVLGLMNKGTFTVTAPGENITTVWEVSQLSGSTKALLDIQPMRGNRFKLEIGETHSLLLTGNKISSKFELLIPTENLRQFVVTFNHEDRPGFVSTVGGVTKDNLEIMAANVKFQKSATYLGLDVLITSIYSENLIFKVSSVHSIMPYRANLELSWGETPYKILADSNVFFNDFGLHDYKITITTPIQGARSIVLTEKRQRNGLKWETNTKITVDQQSVTCSVLYRYDHEKFTQISLSSSFPQFPGLTAVMRLDGMETNFNGDASFQMAPYVGKISTDFKWLYYEGSRISGSVNLNTPFPTYPYMKSKFDSDVMGVSRVSTLEVEYLPTQVIKAILDHRFTSLETLEGTLKVTSPFTENKEVVAGFTHVGTMKDFKTNAKITCDCITRPVFTEAIFSLKNGVISKFVMESPFRGYETC</sequence>
<proteinExistence type="predicted"/>
<evidence type="ECO:0000313" key="2">
    <source>
        <dbReference type="Proteomes" id="UP000828390"/>
    </source>
</evidence>